<gene>
    <name evidence="5" type="ordered locus">SNE_A00600</name>
</gene>
<keyword evidence="4" id="KW-0411">Iron-sulfur</keyword>
<dbReference type="AlphaFoldDB" id="F8L557"/>
<proteinExistence type="predicted"/>
<dbReference type="GO" id="GO:0006412">
    <property type="term" value="P:translation"/>
    <property type="evidence" value="ECO:0007669"/>
    <property type="project" value="InterPro"/>
</dbReference>
<evidence type="ECO:0008006" key="7">
    <source>
        <dbReference type="Google" id="ProtNLM"/>
    </source>
</evidence>
<evidence type="ECO:0000256" key="3">
    <source>
        <dbReference type="ARBA" id="ARBA00023004"/>
    </source>
</evidence>
<dbReference type="RefSeq" id="WP_013942405.1">
    <property type="nucleotide sequence ID" value="NC_015713.1"/>
</dbReference>
<dbReference type="HOGENOM" id="CLU_072591_0_0_0"/>
<evidence type="ECO:0000256" key="2">
    <source>
        <dbReference type="ARBA" id="ARBA00022946"/>
    </source>
</evidence>
<dbReference type="GO" id="GO:0051536">
    <property type="term" value="F:iron-sulfur cluster binding"/>
    <property type="evidence" value="ECO:0007669"/>
    <property type="project" value="UniProtKB-KW"/>
</dbReference>
<dbReference type="GO" id="GO:0008168">
    <property type="term" value="F:methyltransferase activity"/>
    <property type="evidence" value="ECO:0007669"/>
    <property type="project" value="InterPro"/>
</dbReference>
<dbReference type="KEGG" id="sng:SNE_A00600"/>
<dbReference type="InterPro" id="IPR015324">
    <property type="entry name" value="Ribosomal_Rsm22-like"/>
</dbReference>
<dbReference type="InterPro" id="IPR029063">
    <property type="entry name" value="SAM-dependent_MTases_sf"/>
</dbReference>
<dbReference type="InterPro" id="IPR052571">
    <property type="entry name" value="Mt_RNA_Methyltransferase"/>
</dbReference>
<keyword evidence="2" id="KW-0809">Transit peptide</keyword>
<organism evidence="5 6">
    <name type="scientific">Simkania negevensis (strain ATCC VR-1471 / DSM 27360 / Z)</name>
    <dbReference type="NCBI Taxonomy" id="331113"/>
    <lineage>
        <taxon>Bacteria</taxon>
        <taxon>Pseudomonadati</taxon>
        <taxon>Chlamydiota</taxon>
        <taxon>Chlamydiia</taxon>
        <taxon>Parachlamydiales</taxon>
        <taxon>Simkaniaceae</taxon>
        <taxon>Simkania</taxon>
    </lineage>
</organism>
<dbReference type="Pfam" id="PF09243">
    <property type="entry name" value="Rsm22"/>
    <property type="match status" value="1"/>
</dbReference>
<sequence>MELPEELLQAVERAIQLYGVRELTLAAKKLSDRYRRGLPSSFETDVDRLAYLCTRLPATYAVIRRVFQERETPLTSVVDFGAGLGTSLWALPESTSIHLIERDSGLIALGKSLSKGGTWEARDFTTLEEIPSAQVYLFSYSLTEIDPKLYPSLIEKFFQSVEEEIIIIEPGTPAGFQRILALRSLFLKLGAHLIAPCPHHASCPMEGGNWCHFSERLPRTPWHRLLKEGEKGYEDEKYSYLIVSKKPFENCQRKKRILRIPDKRRGHILFELCTEEGIQKKIISKKEKENYKTSKKLKWGDLL</sequence>
<dbReference type="GO" id="GO:0003735">
    <property type="term" value="F:structural constituent of ribosome"/>
    <property type="evidence" value="ECO:0007669"/>
    <property type="project" value="TreeGrafter"/>
</dbReference>
<evidence type="ECO:0000256" key="4">
    <source>
        <dbReference type="ARBA" id="ARBA00023014"/>
    </source>
</evidence>
<dbReference type="EMBL" id="FR872582">
    <property type="protein sequence ID" value="CCB87938.1"/>
    <property type="molecule type" value="Genomic_DNA"/>
</dbReference>
<keyword evidence="1" id="KW-0479">Metal-binding</keyword>
<dbReference type="PANTHER" id="PTHR13184">
    <property type="entry name" value="37S RIBOSOMAL PROTEIN S22"/>
    <property type="match status" value="1"/>
</dbReference>
<name>F8L557_SIMNZ</name>
<dbReference type="SUPFAM" id="SSF53335">
    <property type="entry name" value="S-adenosyl-L-methionine-dependent methyltransferases"/>
    <property type="match status" value="1"/>
</dbReference>
<evidence type="ECO:0000313" key="5">
    <source>
        <dbReference type="EMBL" id="CCB87938.1"/>
    </source>
</evidence>
<dbReference type="Proteomes" id="UP000000496">
    <property type="component" value="Chromosome gsn.131"/>
</dbReference>
<reference evidence="5 6" key="2">
    <citation type="journal article" date="2011" name="Mol. Biol. Evol.">
        <title>Unity in variety--the pan-genome of the Chlamydiae.</title>
        <authorList>
            <person name="Collingro A."/>
            <person name="Tischler P."/>
            <person name="Weinmaier T."/>
            <person name="Penz T."/>
            <person name="Heinz E."/>
            <person name="Brunham R.C."/>
            <person name="Read T.D."/>
            <person name="Bavoil P.M."/>
            <person name="Sachse K."/>
            <person name="Kahane S."/>
            <person name="Friedman M.G."/>
            <person name="Rattei T."/>
            <person name="Myers G.S."/>
            <person name="Horn M."/>
        </authorList>
    </citation>
    <scope>NUCLEOTIDE SEQUENCE [LARGE SCALE GENOMIC DNA]</scope>
    <source>
        <strain evidence="6">ATCC VR-1471 / Z</strain>
    </source>
</reference>
<protein>
    <recommendedName>
        <fullName evidence="7">Ribosomal small subunit Rsm22</fullName>
    </recommendedName>
</protein>
<dbReference type="GO" id="GO:0015935">
    <property type="term" value="C:small ribosomal subunit"/>
    <property type="evidence" value="ECO:0007669"/>
    <property type="project" value="TreeGrafter"/>
</dbReference>
<keyword evidence="6" id="KW-1185">Reference proteome</keyword>
<evidence type="ECO:0000256" key="1">
    <source>
        <dbReference type="ARBA" id="ARBA00022723"/>
    </source>
</evidence>
<accession>F8L557</accession>
<dbReference type="PANTHER" id="PTHR13184:SF5">
    <property type="entry name" value="METHYLTRANSFERASE-LIKE PROTEIN 17, MITOCHONDRIAL"/>
    <property type="match status" value="1"/>
</dbReference>
<evidence type="ECO:0000313" key="6">
    <source>
        <dbReference type="Proteomes" id="UP000000496"/>
    </source>
</evidence>
<dbReference type="eggNOG" id="COG5459">
    <property type="taxonomic scope" value="Bacteria"/>
</dbReference>
<reference key="1">
    <citation type="journal article" date="2011" name="Mol. Biol. Evol.">
        <title>Unity in variety -- the pan-genome of the Chlamydiae.</title>
        <authorList>
            <person name="Collingro A."/>
            <person name="Tischler P."/>
            <person name="Weinmaier T."/>
            <person name="Penz T."/>
            <person name="Heinz E."/>
            <person name="Brunham R.C."/>
            <person name="Read T.D."/>
            <person name="Bavoil P.M."/>
            <person name="Sachse K."/>
            <person name="Kahane S."/>
            <person name="Friedman M.G."/>
            <person name="Rattei T."/>
            <person name="Myers G.S.A."/>
            <person name="Horn M."/>
        </authorList>
    </citation>
    <scope>NUCLEOTIDE SEQUENCE</scope>
    <source>
        <strain>Z</strain>
    </source>
</reference>
<dbReference type="STRING" id="331113.SNE_A00600"/>
<dbReference type="OrthoDB" id="9799639at2"/>
<dbReference type="GO" id="GO:0046872">
    <property type="term" value="F:metal ion binding"/>
    <property type="evidence" value="ECO:0007669"/>
    <property type="project" value="UniProtKB-KW"/>
</dbReference>
<keyword evidence="3" id="KW-0408">Iron</keyword>